<dbReference type="SUPFAM" id="SSF53335">
    <property type="entry name" value="S-adenosyl-L-methionine-dependent methyltransferases"/>
    <property type="match status" value="1"/>
</dbReference>
<comment type="function">
    <text evidence="6">Methylates the carboxyl group of the C-terminal leucine residue of protein phosphatase 2A catalytic subunits to form alpha-leucine ester residues.</text>
</comment>
<dbReference type="GO" id="GO:0008175">
    <property type="term" value="F:tRNA methyltransferase activity"/>
    <property type="evidence" value="ECO:0007669"/>
    <property type="project" value="TreeGrafter"/>
</dbReference>
<dbReference type="PANTHER" id="PTHR46529:SF1">
    <property type="entry name" value="TRNA WYBUTOSINE-SYNTHESIZING PROTEIN 4"/>
    <property type="match status" value="1"/>
</dbReference>
<comment type="similarity">
    <text evidence="2 6">Belongs to the methyltransferase superfamily. LCMT family.</text>
</comment>
<reference evidence="9" key="1">
    <citation type="submission" date="2022-08" db="EMBL/GenBank/DDBJ databases">
        <title>Genome sequencing of akame (Lates japonicus).</title>
        <authorList>
            <person name="Hashiguchi Y."/>
            <person name="Takahashi H."/>
        </authorList>
    </citation>
    <scope>NUCLEOTIDE SEQUENCE</scope>
    <source>
        <strain evidence="9">Kochi</strain>
    </source>
</reference>
<evidence type="ECO:0000256" key="6">
    <source>
        <dbReference type="PIRNR" id="PIRNR016305"/>
    </source>
</evidence>
<evidence type="ECO:0000256" key="4">
    <source>
        <dbReference type="ARBA" id="ARBA00022679"/>
    </source>
</evidence>
<dbReference type="Pfam" id="PF04072">
    <property type="entry name" value="LCM"/>
    <property type="match status" value="1"/>
</dbReference>
<gene>
    <name evidence="9" type="ORF">AKAME5_002524400</name>
</gene>
<dbReference type="EC" id="2.1.1.233" evidence="6"/>
<dbReference type="FunFam" id="3.40.50.150:FF:000207">
    <property type="entry name" value="Leucine carboxyl methyltransferase 2"/>
    <property type="match status" value="1"/>
</dbReference>
<dbReference type="GO" id="GO:0018423">
    <property type="term" value="F:protein C-terminal leucine carboxyl O-methyltransferase activity"/>
    <property type="evidence" value="ECO:0007669"/>
    <property type="project" value="UniProtKB-EC"/>
</dbReference>
<comment type="catalytic activity">
    <reaction evidence="1 6">
        <text>[phosphatase 2A protein]-C-terminal L-leucine + S-adenosyl-L-methionine = [phosphatase 2A protein]-C-terminal L-leucine methyl ester + S-adenosyl-L-homocysteine</text>
        <dbReference type="Rhea" id="RHEA:48544"/>
        <dbReference type="Rhea" id="RHEA-COMP:12134"/>
        <dbReference type="Rhea" id="RHEA-COMP:12135"/>
        <dbReference type="ChEBI" id="CHEBI:57856"/>
        <dbReference type="ChEBI" id="CHEBI:59789"/>
        <dbReference type="ChEBI" id="CHEBI:90516"/>
        <dbReference type="ChEBI" id="CHEBI:90517"/>
        <dbReference type="EC" id="2.1.1.233"/>
    </reaction>
</comment>
<evidence type="ECO:0000256" key="5">
    <source>
        <dbReference type="ARBA" id="ARBA00022691"/>
    </source>
</evidence>
<evidence type="ECO:0000313" key="9">
    <source>
        <dbReference type="EMBL" id="GLD73918.1"/>
    </source>
</evidence>
<keyword evidence="3 6" id="KW-0489">Methyltransferase</keyword>
<evidence type="ECO:0000256" key="7">
    <source>
        <dbReference type="PIRSR" id="PIRSR016305-1"/>
    </source>
</evidence>
<proteinExistence type="inferred from homology"/>
<dbReference type="Proteomes" id="UP001279410">
    <property type="component" value="Unassembled WGS sequence"/>
</dbReference>
<feature type="binding site" evidence="7">
    <location>
        <position position="63"/>
    </location>
    <ligand>
        <name>S-adenosyl-L-methionine</name>
        <dbReference type="ChEBI" id="CHEBI:59789"/>
    </ligand>
</feature>
<dbReference type="InterPro" id="IPR007213">
    <property type="entry name" value="Ppm1/Ppm2/Tcmp"/>
</dbReference>
<evidence type="ECO:0000256" key="2">
    <source>
        <dbReference type="ARBA" id="ARBA00010703"/>
    </source>
</evidence>
<feature type="region of interest" description="Disordered" evidence="8">
    <location>
        <begin position="1"/>
        <end position="21"/>
    </location>
</feature>
<accession>A0AAD3NJ04</accession>
<dbReference type="InterPro" id="IPR016651">
    <property type="entry name" value="LCMT1"/>
</dbReference>
<name>A0AAD3NJ04_LATJO</name>
<evidence type="ECO:0000256" key="1">
    <source>
        <dbReference type="ARBA" id="ARBA00000724"/>
    </source>
</evidence>
<comment type="caution">
    <text evidence="9">The sequence shown here is derived from an EMBL/GenBank/DDBJ whole genome shotgun (WGS) entry which is preliminary data.</text>
</comment>
<feature type="binding site" evidence="7">
    <location>
        <position position="90"/>
    </location>
    <ligand>
        <name>S-adenosyl-L-methionine</name>
        <dbReference type="ChEBI" id="CHEBI:59789"/>
    </ligand>
</feature>
<feature type="binding site" evidence="7">
    <location>
        <position position="187"/>
    </location>
    <ligand>
        <name>S-adenosyl-L-methionine</name>
        <dbReference type="ChEBI" id="CHEBI:59789"/>
    </ligand>
</feature>
<feature type="binding site" evidence="7">
    <location>
        <begin position="160"/>
        <end position="161"/>
    </location>
    <ligand>
        <name>S-adenosyl-L-methionine</name>
        <dbReference type="ChEBI" id="CHEBI:59789"/>
    </ligand>
</feature>
<protein>
    <recommendedName>
        <fullName evidence="6">Leucine carboxyl methyltransferase 1</fullName>
        <ecNumber evidence="6">2.1.1.233</ecNumber>
    </recommendedName>
</protein>
<dbReference type="AlphaFoldDB" id="A0AAD3NJ04"/>
<sequence length="315" mass="36062">MPTTNRKKQKQGRDTAVQGTNDSSVVSKVSAAAQGYFHDIFLQHFVCKVVRRAPLINRGYYVRWRAVDHCIRRFFQVTENCPKRQILSLGAGFDSLYFRLHADEALVRAVVFEVDFPDVARRKTALINSNITLKGMLDAHLPCPGPVHVSSGQYHLLGLDVREESQVVEALDAAGLDWAAPTLILSEVVLTYMETQWSDVVISWAAKLLPQSLFVMYEQIHPDDPFGRIMQDHFLKLNSTLHALRQYPDTAAQRRRFLDKGWEQCVCLDMNDFYLGLVPEEERCRVEVLEPFDEYEVRLLKCGDHFTMRQVTGTT</sequence>
<keyword evidence="10" id="KW-1185">Reference proteome</keyword>
<evidence type="ECO:0000256" key="3">
    <source>
        <dbReference type="ARBA" id="ARBA00022603"/>
    </source>
</evidence>
<dbReference type="GO" id="GO:0030488">
    <property type="term" value="P:tRNA methylation"/>
    <property type="evidence" value="ECO:0007669"/>
    <property type="project" value="TreeGrafter"/>
</dbReference>
<evidence type="ECO:0000256" key="8">
    <source>
        <dbReference type="SAM" id="MobiDB-lite"/>
    </source>
</evidence>
<feature type="compositionally biased region" description="Basic residues" evidence="8">
    <location>
        <begin position="1"/>
        <end position="10"/>
    </location>
</feature>
<keyword evidence="4 6" id="KW-0808">Transferase</keyword>
<dbReference type="EMBL" id="BRZM01001890">
    <property type="protein sequence ID" value="GLD73918.1"/>
    <property type="molecule type" value="Genomic_DNA"/>
</dbReference>
<organism evidence="9 10">
    <name type="scientific">Lates japonicus</name>
    <name type="common">Japanese lates</name>
    <dbReference type="NCBI Taxonomy" id="270547"/>
    <lineage>
        <taxon>Eukaryota</taxon>
        <taxon>Metazoa</taxon>
        <taxon>Chordata</taxon>
        <taxon>Craniata</taxon>
        <taxon>Vertebrata</taxon>
        <taxon>Euteleostomi</taxon>
        <taxon>Actinopterygii</taxon>
        <taxon>Neopterygii</taxon>
        <taxon>Teleostei</taxon>
        <taxon>Neoteleostei</taxon>
        <taxon>Acanthomorphata</taxon>
        <taxon>Carangaria</taxon>
        <taxon>Carangaria incertae sedis</taxon>
        <taxon>Centropomidae</taxon>
        <taxon>Lates</taxon>
    </lineage>
</organism>
<dbReference type="GO" id="GO:0031591">
    <property type="term" value="P:wybutosine biosynthetic process"/>
    <property type="evidence" value="ECO:0007669"/>
    <property type="project" value="TreeGrafter"/>
</dbReference>
<dbReference type="PANTHER" id="PTHR46529">
    <property type="entry name" value="TRNA WYBUTOSINE-SYNTHESIZING PROTEIN 4"/>
    <property type="match status" value="1"/>
</dbReference>
<keyword evidence="5 6" id="KW-0949">S-adenosyl-L-methionine</keyword>
<dbReference type="Gene3D" id="3.40.50.150">
    <property type="entry name" value="Vaccinia Virus protein VP39"/>
    <property type="match status" value="1"/>
</dbReference>
<evidence type="ECO:0000313" key="10">
    <source>
        <dbReference type="Proteomes" id="UP001279410"/>
    </source>
</evidence>
<dbReference type="InterPro" id="IPR029063">
    <property type="entry name" value="SAM-dependent_MTases_sf"/>
</dbReference>
<dbReference type="PIRSF" id="PIRSF016305">
    <property type="entry name" value="LCM_mtfrase"/>
    <property type="match status" value="1"/>
</dbReference>